<evidence type="ECO:0000313" key="8">
    <source>
        <dbReference type="Proteomes" id="UP001519921"/>
    </source>
</evidence>
<dbReference type="RefSeq" id="WP_219778563.1">
    <property type="nucleotide sequence ID" value="NZ_JAHXPT010000003.1"/>
</dbReference>
<evidence type="ECO:0000256" key="4">
    <source>
        <dbReference type="ARBA" id="ARBA00022989"/>
    </source>
</evidence>
<evidence type="ECO:0000256" key="6">
    <source>
        <dbReference type="SAM" id="Phobius"/>
    </source>
</evidence>
<feature type="transmembrane region" description="Helical" evidence="6">
    <location>
        <begin position="57"/>
        <end position="79"/>
    </location>
</feature>
<organism evidence="7 8">
    <name type="scientific">Clostridium weizhouense</name>
    <dbReference type="NCBI Taxonomy" id="2859781"/>
    <lineage>
        <taxon>Bacteria</taxon>
        <taxon>Bacillati</taxon>
        <taxon>Bacillota</taxon>
        <taxon>Clostridia</taxon>
        <taxon>Eubacteriales</taxon>
        <taxon>Clostridiaceae</taxon>
        <taxon>Clostridium</taxon>
    </lineage>
</organism>
<keyword evidence="5 6" id="KW-0472">Membrane</keyword>
<evidence type="ECO:0000256" key="5">
    <source>
        <dbReference type="ARBA" id="ARBA00023136"/>
    </source>
</evidence>
<gene>
    <name evidence="7" type="ORF">KYD98_05335</name>
</gene>
<proteinExistence type="predicted"/>
<evidence type="ECO:0008006" key="9">
    <source>
        <dbReference type="Google" id="ProtNLM"/>
    </source>
</evidence>
<accession>A0ABS7ALI8</accession>
<feature type="transmembrane region" description="Helical" evidence="6">
    <location>
        <begin position="105"/>
        <end position="122"/>
    </location>
</feature>
<evidence type="ECO:0000256" key="1">
    <source>
        <dbReference type="ARBA" id="ARBA00004651"/>
    </source>
</evidence>
<comment type="caution">
    <text evidence="7">The sequence shown here is derived from an EMBL/GenBank/DDBJ whole genome shotgun (WGS) entry which is preliminary data.</text>
</comment>
<reference evidence="7 8" key="1">
    <citation type="submission" date="2021-07" db="EMBL/GenBank/DDBJ databases">
        <title>Clostridium weizhouense sp. nov., an anaerobic bacterium isolated from activated sludge of Petroleum wastewater.</title>
        <authorList>
            <person name="Li Q."/>
        </authorList>
    </citation>
    <scope>NUCLEOTIDE SEQUENCE [LARGE SCALE GENOMIC DNA]</scope>
    <source>
        <strain evidence="7 8">YB-6</strain>
    </source>
</reference>
<evidence type="ECO:0000256" key="2">
    <source>
        <dbReference type="ARBA" id="ARBA00022475"/>
    </source>
</evidence>
<evidence type="ECO:0000256" key="3">
    <source>
        <dbReference type="ARBA" id="ARBA00022692"/>
    </source>
</evidence>
<keyword evidence="2" id="KW-1003">Cell membrane</keyword>
<sequence>MKRLNSKETYLKIAHFFEIILAIVVMLLVFLSIIDIVRNIWEMFVVNSSTVVKYQEINDLLGQIFLLIIGIELVIMLSLHTPDTIVEVLLYAIARKLLLLPKNGAMAELLLGVIAIGGLFMIRKYLINNNSKKNNILNNK</sequence>
<keyword evidence="4 6" id="KW-1133">Transmembrane helix</keyword>
<dbReference type="EMBL" id="JAHXPT010000003">
    <property type="protein sequence ID" value="MBW6409507.1"/>
    <property type="molecule type" value="Genomic_DNA"/>
</dbReference>
<protein>
    <recommendedName>
        <fullName evidence="9">Transporter</fullName>
    </recommendedName>
</protein>
<dbReference type="InterPro" id="IPR020948">
    <property type="entry name" value="P_starv_induced_PsiE-like"/>
</dbReference>
<evidence type="ECO:0000313" key="7">
    <source>
        <dbReference type="EMBL" id="MBW6409507.1"/>
    </source>
</evidence>
<name>A0ABS7ALI8_9CLOT</name>
<keyword evidence="8" id="KW-1185">Reference proteome</keyword>
<dbReference type="Proteomes" id="UP001519921">
    <property type="component" value="Unassembled WGS sequence"/>
</dbReference>
<dbReference type="Pfam" id="PF06146">
    <property type="entry name" value="PsiE"/>
    <property type="match status" value="1"/>
</dbReference>
<feature type="transmembrane region" description="Helical" evidence="6">
    <location>
        <begin position="13"/>
        <end position="37"/>
    </location>
</feature>
<comment type="subcellular location">
    <subcellularLocation>
        <location evidence="1">Cell membrane</location>
        <topology evidence="1">Multi-pass membrane protein</topology>
    </subcellularLocation>
</comment>
<keyword evidence="3 6" id="KW-0812">Transmembrane</keyword>